<feature type="signal peptide" evidence="1">
    <location>
        <begin position="1"/>
        <end position="28"/>
    </location>
</feature>
<feature type="chain" id="PRO_5045692006" evidence="1">
    <location>
        <begin position="29"/>
        <end position="349"/>
    </location>
</feature>
<keyword evidence="1" id="KW-0732">Signal</keyword>
<reference evidence="3" key="1">
    <citation type="journal article" date="2019" name="Int. J. Syst. Evol. Microbiol.">
        <title>The Global Catalogue of Microorganisms (GCM) 10K type strain sequencing project: providing services to taxonomists for standard genome sequencing and annotation.</title>
        <authorList>
            <consortium name="The Broad Institute Genomics Platform"/>
            <consortium name="The Broad Institute Genome Sequencing Center for Infectious Disease"/>
            <person name="Wu L."/>
            <person name="Ma J."/>
        </authorList>
    </citation>
    <scope>NUCLEOTIDE SEQUENCE [LARGE SCALE GENOMIC DNA]</scope>
    <source>
        <strain evidence="3">CGMCC 4.7132</strain>
    </source>
</reference>
<gene>
    <name evidence="2" type="ORF">ACFO60_38980</name>
</gene>
<proteinExistence type="predicted"/>
<evidence type="ECO:0000313" key="2">
    <source>
        <dbReference type="EMBL" id="MFC4536790.1"/>
    </source>
</evidence>
<name>A0ABV9CVV9_9ACTN</name>
<organism evidence="2 3">
    <name type="scientific">Sphaerisporangium dianthi</name>
    <dbReference type="NCBI Taxonomy" id="1436120"/>
    <lineage>
        <taxon>Bacteria</taxon>
        <taxon>Bacillati</taxon>
        <taxon>Actinomycetota</taxon>
        <taxon>Actinomycetes</taxon>
        <taxon>Streptosporangiales</taxon>
        <taxon>Streptosporangiaceae</taxon>
        <taxon>Sphaerisporangium</taxon>
    </lineage>
</organism>
<dbReference type="RefSeq" id="WP_380851904.1">
    <property type="nucleotide sequence ID" value="NZ_JBHSFP010000058.1"/>
</dbReference>
<evidence type="ECO:0000256" key="1">
    <source>
        <dbReference type="SAM" id="SignalP"/>
    </source>
</evidence>
<evidence type="ECO:0000313" key="3">
    <source>
        <dbReference type="Proteomes" id="UP001596004"/>
    </source>
</evidence>
<dbReference type="EMBL" id="JBHSFP010000058">
    <property type="protein sequence ID" value="MFC4536790.1"/>
    <property type="molecule type" value="Genomic_DNA"/>
</dbReference>
<protein>
    <submittedName>
        <fullName evidence="2">Uncharacterized protein</fullName>
    </submittedName>
</protein>
<comment type="caution">
    <text evidence="2">The sequence shown here is derived from an EMBL/GenBank/DDBJ whole genome shotgun (WGS) entry which is preliminary data.</text>
</comment>
<dbReference type="Proteomes" id="UP001596004">
    <property type="component" value="Unassembled WGS sequence"/>
</dbReference>
<sequence length="349" mass="37968">MLQRIRAMIVALAMGAGALALVATPATAVVQAAPTVSSVDVSPSTVVVYDKDGKAVTFTFLVDGATTGGFTLKRPNGSTVDVEAKKVGDTDGKQKWQGTRTFTRSDAAGKWNVTAKATSAVGTGTASDDFLVKQVWHSHISGFRVGPDPVDEGDRLAARGRLSVERASDWDGYRGKKVSLLFKADGSRRWETVGHDWTDRGGRFWIGTEAVESGWFRAVFAGAPGVRGTSSRPEHVRVREVKKPADTRIIKFNAYPEPVKYGKYVKNTGKLQVWDGDSWAAYDHAKVGLYFKRAGHSKWEYVKTVGTNGAGAFYAKVKAWHSGYWKIKFKGTDDTEASSSSSDYVKVKK</sequence>
<keyword evidence="3" id="KW-1185">Reference proteome</keyword>
<accession>A0ABV9CVV9</accession>